<keyword evidence="3" id="KW-0862">Zinc</keyword>
<dbReference type="PROSITE" id="PS50808">
    <property type="entry name" value="ZF_BED"/>
    <property type="match status" value="1"/>
</dbReference>
<evidence type="ECO:0000256" key="2">
    <source>
        <dbReference type="ARBA" id="ARBA00022771"/>
    </source>
</evidence>
<evidence type="ECO:0000256" key="3">
    <source>
        <dbReference type="ARBA" id="ARBA00022833"/>
    </source>
</evidence>
<evidence type="ECO:0000259" key="5">
    <source>
        <dbReference type="PROSITE" id="PS50808"/>
    </source>
</evidence>
<dbReference type="OrthoDB" id="117690at2759"/>
<dbReference type="InterPro" id="IPR003656">
    <property type="entry name" value="Znf_BED"/>
</dbReference>
<dbReference type="GO" id="GO:0008270">
    <property type="term" value="F:zinc ion binding"/>
    <property type="evidence" value="ECO:0007669"/>
    <property type="project" value="UniProtKB-KW"/>
</dbReference>
<dbReference type="GO" id="GO:0003677">
    <property type="term" value="F:DNA binding"/>
    <property type="evidence" value="ECO:0007669"/>
    <property type="project" value="InterPro"/>
</dbReference>
<gene>
    <name evidence="6" type="ORF">OESDEN_02515</name>
</gene>
<accession>A0A0B1TIX2</accession>
<feature type="domain" description="BED-type" evidence="5">
    <location>
        <begin position="248"/>
        <end position="301"/>
    </location>
</feature>
<dbReference type="EMBL" id="KN549444">
    <property type="protein sequence ID" value="KHJ97503.1"/>
    <property type="molecule type" value="Genomic_DNA"/>
</dbReference>
<organism evidence="6 7">
    <name type="scientific">Oesophagostomum dentatum</name>
    <name type="common">Nodular worm</name>
    <dbReference type="NCBI Taxonomy" id="61180"/>
    <lineage>
        <taxon>Eukaryota</taxon>
        <taxon>Metazoa</taxon>
        <taxon>Ecdysozoa</taxon>
        <taxon>Nematoda</taxon>
        <taxon>Chromadorea</taxon>
        <taxon>Rhabditida</taxon>
        <taxon>Rhabditina</taxon>
        <taxon>Rhabditomorpha</taxon>
        <taxon>Strongyloidea</taxon>
        <taxon>Strongylidae</taxon>
        <taxon>Oesophagostomum</taxon>
    </lineage>
</organism>
<keyword evidence="1" id="KW-0479">Metal-binding</keyword>
<dbReference type="AlphaFoldDB" id="A0A0B1TIX2"/>
<reference evidence="6 7" key="1">
    <citation type="submission" date="2014-03" db="EMBL/GenBank/DDBJ databases">
        <title>Draft genome of the hookworm Oesophagostomum dentatum.</title>
        <authorList>
            <person name="Mitreva M."/>
        </authorList>
    </citation>
    <scope>NUCLEOTIDE SEQUENCE [LARGE SCALE GENOMIC DNA]</scope>
    <source>
        <strain evidence="6 7">OD-Hann</strain>
    </source>
</reference>
<evidence type="ECO:0000313" key="7">
    <source>
        <dbReference type="Proteomes" id="UP000053660"/>
    </source>
</evidence>
<name>A0A0B1TIX2_OESDE</name>
<evidence type="ECO:0000256" key="1">
    <source>
        <dbReference type="ARBA" id="ARBA00022723"/>
    </source>
</evidence>
<evidence type="ECO:0000256" key="4">
    <source>
        <dbReference type="PROSITE-ProRule" id="PRU00027"/>
    </source>
</evidence>
<dbReference type="Proteomes" id="UP000053660">
    <property type="component" value="Unassembled WGS sequence"/>
</dbReference>
<keyword evidence="7" id="KW-1185">Reference proteome</keyword>
<sequence length="339" mass="38654">MLIRCRVRVLLRTYRMRRTVNNNRAALKKNFRKCQSHYRDLHSAVDTGLSMRRCTTFILVWVVLCFMPEYDHGYATHESLLQSQVAALQSQHIAALQTASNAAGPEAKPRINSEYAMPRKRVGGSTMKTAKAAIKKNFRKCQSHYRDLHSAVDTRLSTRGCATFILVWVVLCFMPEYDRGSASHEACDAAVAAAGVVLIVSVCVRSIRFAATVASFSGITQENSEYAMPRKRNSEYAMPRKRVGGSTMKTAKVWRFFDELPTPEQAAECRLCRKKIKATNSSTTGMIRHLRSCHVQEYQQVQEARQSTLILKMVFKKHLRIQAKLIFKRQIRRLGFKNQ</sequence>
<keyword evidence="2 4" id="KW-0863">Zinc-finger</keyword>
<dbReference type="SMART" id="SM00614">
    <property type="entry name" value="ZnF_BED"/>
    <property type="match status" value="1"/>
</dbReference>
<dbReference type="Pfam" id="PF02892">
    <property type="entry name" value="zf-BED"/>
    <property type="match status" value="1"/>
</dbReference>
<evidence type="ECO:0000313" key="6">
    <source>
        <dbReference type="EMBL" id="KHJ97503.1"/>
    </source>
</evidence>
<dbReference type="InterPro" id="IPR036236">
    <property type="entry name" value="Znf_C2H2_sf"/>
</dbReference>
<protein>
    <submittedName>
        <fullName evidence="6">BED zinc finger</fullName>
    </submittedName>
</protein>
<dbReference type="SUPFAM" id="SSF57667">
    <property type="entry name" value="beta-beta-alpha zinc fingers"/>
    <property type="match status" value="1"/>
</dbReference>
<proteinExistence type="predicted"/>